<feature type="transmembrane region" description="Helical" evidence="1">
    <location>
        <begin position="6"/>
        <end position="31"/>
    </location>
</feature>
<evidence type="ECO:0008006" key="4">
    <source>
        <dbReference type="Google" id="ProtNLM"/>
    </source>
</evidence>
<sequence>MTFLFFFLTFFSSLTLLDGLIIVALVALTTVQIGALLRSNSLPKKRKQIRLGLNVLMGMVLLIYVIHPHWTTSADTSRVLLVSENVPLEAVKKAQESLKITETVSLEDFERRTSETADFVAQLGTVYVLGQDARPHTLARLSQHEIHWIPWFKKNELQSIEWKAMLRKGELQEVSGAMALDAPKVLKINYANQVLDSVLLRKGSQTFRLTFPSFAIGRTETTLVLDNQPLQKVAFYSRKPQPISAYFVLQNPDFESKAVAEWLGKKGGRVEMVTAVAKNTQTSVSMNQGKNKKDFVPDIVFTDPDNASHPLVKKAVSDGKSVLFYNITDPEQAAKKVNVALGTKWNLKKISNDESVLVGSGLTALPYRLAENPNQKNILGYPVAVQKTGGMVGLSLLNETFSLKLSGDSLAYDKIWSGILQALVPSQEGNIVINAPLWKDTRASLVLNKFSQPLATVSVAKDTVLLQRSALNSLSYGTDYTFRKSGWQPFQDSLEVYVEENETAVSNAARMAEGVQAHKSNQSKFSTGTTQQMTAKLPDWAWLGLFLLCLTALWVEPKLRY</sequence>
<keyword evidence="1" id="KW-0812">Transmembrane</keyword>
<name>A0A369I4L9_9BACT</name>
<dbReference type="OrthoDB" id="980086at2"/>
<reference evidence="2 3" key="1">
    <citation type="submission" date="2018-07" db="EMBL/GenBank/DDBJ databases">
        <title>Genome analysis of Runella aurantiaca.</title>
        <authorList>
            <person name="Yang X."/>
        </authorList>
    </citation>
    <scope>NUCLEOTIDE SEQUENCE [LARGE SCALE GENOMIC DNA]</scope>
    <source>
        <strain evidence="2 3">YX9</strain>
    </source>
</reference>
<keyword evidence="1" id="KW-0472">Membrane</keyword>
<keyword evidence="1" id="KW-1133">Transmembrane helix</keyword>
<accession>A0A369I4L9</accession>
<evidence type="ECO:0000256" key="1">
    <source>
        <dbReference type="SAM" id="Phobius"/>
    </source>
</evidence>
<dbReference type="Proteomes" id="UP000253141">
    <property type="component" value="Unassembled WGS sequence"/>
</dbReference>
<dbReference type="RefSeq" id="WP_114462333.1">
    <property type="nucleotide sequence ID" value="NZ_QPIW01000014.1"/>
</dbReference>
<comment type="caution">
    <text evidence="2">The sequence shown here is derived from an EMBL/GenBank/DDBJ whole genome shotgun (WGS) entry which is preliminary data.</text>
</comment>
<evidence type="ECO:0000313" key="2">
    <source>
        <dbReference type="EMBL" id="RDB04741.1"/>
    </source>
</evidence>
<proteinExistence type="predicted"/>
<keyword evidence="3" id="KW-1185">Reference proteome</keyword>
<feature type="transmembrane region" description="Helical" evidence="1">
    <location>
        <begin position="51"/>
        <end position="70"/>
    </location>
</feature>
<protein>
    <recommendedName>
        <fullName evidence="4">Aerotolerance regulator N-terminal domain-containing protein</fullName>
    </recommendedName>
</protein>
<organism evidence="2 3">
    <name type="scientific">Runella aurantiaca</name>
    <dbReference type="NCBI Taxonomy" id="2282308"/>
    <lineage>
        <taxon>Bacteria</taxon>
        <taxon>Pseudomonadati</taxon>
        <taxon>Bacteroidota</taxon>
        <taxon>Cytophagia</taxon>
        <taxon>Cytophagales</taxon>
        <taxon>Spirosomataceae</taxon>
        <taxon>Runella</taxon>
    </lineage>
</organism>
<evidence type="ECO:0000313" key="3">
    <source>
        <dbReference type="Proteomes" id="UP000253141"/>
    </source>
</evidence>
<gene>
    <name evidence="2" type="ORF">DVG78_17430</name>
</gene>
<dbReference type="EMBL" id="QPIW01000014">
    <property type="protein sequence ID" value="RDB04741.1"/>
    <property type="molecule type" value="Genomic_DNA"/>
</dbReference>
<dbReference type="AlphaFoldDB" id="A0A369I4L9"/>